<dbReference type="InterPro" id="IPR017866">
    <property type="entry name" value="Succ-CoA_synthase_bsu_CS"/>
</dbReference>
<dbReference type="InterPro" id="IPR005811">
    <property type="entry name" value="SUCC_ACL_C"/>
</dbReference>
<accession>A0A075I864</accession>
<dbReference type="PIRSF" id="PIRSF001554">
    <property type="entry name" value="SucCS_beta"/>
    <property type="match status" value="1"/>
</dbReference>
<dbReference type="SUPFAM" id="SSF56059">
    <property type="entry name" value="Glutathione synthetase ATP-binding domain-like"/>
    <property type="match status" value="1"/>
</dbReference>
<evidence type="ECO:0000256" key="6">
    <source>
        <dbReference type="HAMAP-Rule" id="MF_00558"/>
    </source>
</evidence>
<keyword evidence="1 6" id="KW-0816">Tricarboxylic acid cycle</keyword>
<dbReference type="Pfam" id="PF08442">
    <property type="entry name" value="ATP-grasp_2"/>
    <property type="match status" value="1"/>
</dbReference>
<dbReference type="EC" id="6.2.1.5" evidence="6"/>
<dbReference type="AlphaFoldDB" id="A0A075I864"/>
<gene>
    <name evidence="6 9" type="primary">sucC</name>
</gene>
<dbReference type="GO" id="GO:0005524">
    <property type="term" value="F:ATP binding"/>
    <property type="evidence" value="ECO:0007669"/>
    <property type="project" value="UniProtKB-UniRule"/>
</dbReference>
<dbReference type="EMBL" id="KF901275">
    <property type="protein sequence ID" value="AIF24876.1"/>
    <property type="molecule type" value="Genomic_DNA"/>
</dbReference>
<feature type="binding site" evidence="6">
    <location>
        <position position="294"/>
    </location>
    <ligand>
        <name>substrate</name>
        <note>ligand shared with subunit alpha</note>
    </ligand>
</feature>
<dbReference type="NCBIfam" id="NF001913">
    <property type="entry name" value="PRK00696.1"/>
    <property type="match status" value="1"/>
</dbReference>
<keyword evidence="3 6" id="KW-0479">Metal-binding</keyword>
<feature type="binding site" evidence="6">
    <location>
        <position position="137"/>
    </location>
    <ligand>
        <name>ATP</name>
        <dbReference type="ChEBI" id="CHEBI:30616"/>
    </ligand>
</feature>
<feature type="binding site" evidence="6">
    <location>
        <position position="63"/>
    </location>
    <ligand>
        <name>ATP</name>
        <dbReference type="ChEBI" id="CHEBI:30616"/>
    </ligand>
</feature>
<feature type="binding site" evidence="6">
    <location>
        <position position="132"/>
    </location>
    <ligand>
        <name>ATP</name>
        <dbReference type="ChEBI" id="CHEBI:30616"/>
    </ligand>
</feature>
<evidence type="ECO:0000256" key="2">
    <source>
        <dbReference type="ARBA" id="ARBA00022598"/>
    </source>
</evidence>
<comment type="similarity">
    <text evidence="6">Belongs to the succinate/malate CoA ligase beta subunit family.</text>
</comment>
<evidence type="ECO:0000259" key="8">
    <source>
        <dbReference type="Pfam" id="PF08442"/>
    </source>
</evidence>
<feature type="domain" description="ATP-grasp fold succinyl-CoA synthetase-type" evidence="8">
    <location>
        <begin position="19"/>
        <end position="232"/>
    </location>
</feature>
<feature type="domain" description="ATP-citrate synthase/succinyl-CoA ligase C-terminal" evidence="7">
    <location>
        <begin position="292"/>
        <end position="410"/>
    </location>
</feature>
<comment type="cofactor">
    <cofactor evidence="6">
        <name>Mg(2+)</name>
        <dbReference type="ChEBI" id="CHEBI:18420"/>
    </cofactor>
    <text evidence="6">Binds 1 Mg(2+) ion per subunit.</text>
</comment>
<dbReference type="GO" id="GO:0006104">
    <property type="term" value="P:succinyl-CoA metabolic process"/>
    <property type="evidence" value="ECO:0007669"/>
    <property type="project" value="TreeGrafter"/>
</dbReference>
<dbReference type="InterPro" id="IPR013650">
    <property type="entry name" value="ATP-grasp_succ-CoA_synth-type"/>
</dbReference>
<dbReference type="Gene3D" id="3.30.470.20">
    <property type="entry name" value="ATP-grasp fold, B domain"/>
    <property type="match status" value="1"/>
</dbReference>
<dbReference type="Gene3D" id="3.40.50.261">
    <property type="entry name" value="Succinyl-CoA synthetase domains"/>
    <property type="match status" value="1"/>
</dbReference>
<evidence type="ECO:0000259" key="7">
    <source>
        <dbReference type="Pfam" id="PF00549"/>
    </source>
</evidence>
<feature type="binding site" evidence="6">
    <location>
        <position position="229"/>
    </location>
    <ligand>
        <name>Mg(2+)</name>
        <dbReference type="ChEBI" id="CHEBI:18420"/>
    </ligand>
</feature>
<keyword evidence="6" id="KW-0067">ATP-binding</keyword>
<feature type="binding site" evidence="6">
    <location>
        <position position="129"/>
    </location>
    <ligand>
        <name>ATP</name>
        <dbReference type="ChEBI" id="CHEBI:30616"/>
    </ligand>
</feature>
<dbReference type="FunFam" id="3.30.1490.20:FF:000002">
    <property type="entry name" value="Succinate--CoA ligase [ADP-forming] subunit beta"/>
    <property type="match status" value="1"/>
</dbReference>
<dbReference type="GO" id="GO:0005829">
    <property type="term" value="C:cytosol"/>
    <property type="evidence" value="ECO:0007669"/>
    <property type="project" value="TreeGrafter"/>
</dbReference>
<proteinExistence type="inferred from homology"/>
<comment type="catalytic activity">
    <reaction evidence="6">
        <text>GTP + succinate + CoA = succinyl-CoA + GDP + phosphate</text>
        <dbReference type="Rhea" id="RHEA:22120"/>
        <dbReference type="ChEBI" id="CHEBI:30031"/>
        <dbReference type="ChEBI" id="CHEBI:37565"/>
        <dbReference type="ChEBI" id="CHEBI:43474"/>
        <dbReference type="ChEBI" id="CHEBI:57287"/>
        <dbReference type="ChEBI" id="CHEBI:57292"/>
        <dbReference type="ChEBI" id="CHEBI:58189"/>
    </reaction>
</comment>
<evidence type="ECO:0000313" key="9">
    <source>
        <dbReference type="EMBL" id="AIF24876.1"/>
    </source>
</evidence>
<dbReference type="GO" id="GO:0042709">
    <property type="term" value="C:succinate-CoA ligase complex"/>
    <property type="evidence" value="ECO:0007669"/>
    <property type="project" value="UniProtKB-ARBA"/>
</dbReference>
<dbReference type="InterPro" id="IPR016102">
    <property type="entry name" value="Succinyl-CoA_synth-like"/>
</dbReference>
<dbReference type="GO" id="GO:0000287">
    <property type="term" value="F:magnesium ion binding"/>
    <property type="evidence" value="ECO:0007669"/>
    <property type="project" value="UniProtKB-UniRule"/>
</dbReference>
<name>A0A075I864_9EURY</name>
<comment type="function">
    <text evidence="6">Succinyl-CoA synthetase functions in the citric acid cycle (TCA), coupling the hydrolysis of succinyl-CoA to the synthesis of either ATP or GTP and thus represents the only step of substrate-level phosphorylation in the TCA. The beta subunit provides nucleotide specificity of the enzyme and binds the substrate succinate, while the binding sites for coenzyme A and phosphate are found in the alpha subunit.</text>
</comment>
<dbReference type="Pfam" id="PF00549">
    <property type="entry name" value="Ligase_CoA"/>
    <property type="match status" value="1"/>
</dbReference>
<comment type="catalytic activity">
    <reaction evidence="6">
        <text>succinate + ATP + CoA = succinyl-CoA + ADP + phosphate</text>
        <dbReference type="Rhea" id="RHEA:17661"/>
        <dbReference type="ChEBI" id="CHEBI:30031"/>
        <dbReference type="ChEBI" id="CHEBI:30616"/>
        <dbReference type="ChEBI" id="CHEBI:43474"/>
        <dbReference type="ChEBI" id="CHEBI:57287"/>
        <dbReference type="ChEBI" id="CHEBI:57292"/>
        <dbReference type="ChEBI" id="CHEBI:456216"/>
        <dbReference type="EC" id="6.2.1.5"/>
    </reaction>
</comment>
<dbReference type="GO" id="GO:0004776">
    <property type="term" value="F:succinate-CoA ligase (GDP-forming) activity"/>
    <property type="evidence" value="ECO:0007669"/>
    <property type="project" value="RHEA"/>
</dbReference>
<dbReference type="PROSITE" id="PS01217">
    <property type="entry name" value="SUCCINYL_COA_LIG_3"/>
    <property type="match status" value="1"/>
</dbReference>
<dbReference type="FunFam" id="3.40.50.261:FF:000001">
    <property type="entry name" value="Succinate--CoA ligase [ADP-forming] subunit beta"/>
    <property type="match status" value="1"/>
</dbReference>
<dbReference type="HAMAP" id="MF_00558">
    <property type="entry name" value="Succ_CoA_beta"/>
    <property type="match status" value="1"/>
</dbReference>
<protein>
    <recommendedName>
        <fullName evidence="6">Succinate--CoA ligase [ADP-forming] subunit beta</fullName>
        <ecNumber evidence="6">6.2.1.5</ecNumber>
    </recommendedName>
    <alternativeName>
        <fullName evidence="6">Succinyl-CoA synthetase subunit beta</fullName>
        <shortName evidence="6">SCS-beta</shortName>
    </alternativeName>
</protein>
<evidence type="ECO:0000256" key="1">
    <source>
        <dbReference type="ARBA" id="ARBA00022532"/>
    </source>
</evidence>
<evidence type="ECO:0000256" key="5">
    <source>
        <dbReference type="ARBA" id="ARBA00022842"/>
    </source>
</evidence>
<comment type="caution">
    <text evidence="6">Lacks conserved residue(s) required for the propagation of feature annotation.</text>
</comment>
<dbReference type="UniPathway" id="UPA00223">
    <property type="reaction ID" value="UER00999"/>
</dbReference>
<dbReference type="FunFam" id="3.30.470.20:FF:000002">
    <property type="entry name" value="Succinate--CoA ligase [ADP-forming] subunit beta"/>
    <property type="match status" value="1"/>
</dbReference>
<keyword evidence="5 6" id="KW-0460">Magnesium</keyword>
<dbReference type="GO" id="GO:0004775">
    <property type="term" value="F:succinate-CoA ligase (ADP-forming) activity"/>
    <property type="evidence" value="ECO:0007669"/>
    <property type="project" value="UniProtKB-UniRule"/>
</dbReference>
<feature type="binding site" evidence="6">
    <location>
        <begin position="70"/>
        <end position="72"/>
    </location>
    <ligand>
        <name>ATP</name>
        <dbReference type="ChEBI" id="CHEBI:30616"/>
    </ligand>
</feature>
<sequence>MRMRIVERRGVSRGPGTMNIHEYQGKALFREAGVAVQDGVHCTSVEQALAAYDSLGSEVVAVKSQIHAGGRGKGKLYSPDSGDLVMEGGVKIASSREDVEEYSSNILGHTLVTKQTGPSGKLVNNLYIEAGCAIAHEYYLALLIDREEDSVLIMASTEGGMDIEEVAENTPEAIHKTWVDPVEGLHDSQKSALADSLGLSGSAHASFVEMVGQLVSMFVDRDCSMIEINPLVKTEGDTMIALDSKMSFDDNASFRHPWRAGLRDLSEESDIEVRARAHGLSYVDLEGDIGCLVNGAGLAMATMDVIKLYGGEPANFLDIGGGADRESITTAFGIILEDPSLEGILVNVFGGIIRCDMVARCIIEASEEKGLNVPLVVRFSGTNHKEGKEILDACDLGTTTTSTLAEAGEAIVKVIGGDSS</sequence>
<dbReference type="Gene3D" id="3.30.1490.20">
    <property type="entry name" value="ATP-grasp fold, A domain"/>
    <property type="match status" value="1"/>
</dbReference>
<keyword evidence="2 6" id="KW-0436">Ligase</keyword>
<organism evidence="9">
    <name type="scientific">uncultured marine group II/III euryarchaeote SAT1000_40_G03</name>
    <dbReference type="NCBI Taxonomy" id="1456582"/>
    <lineage>
        <taxon>Archaea</taxon>
        <taxon>Methanobacteriati</taxon>
        <taxon>Methanobacteriota</taxon>
        <taxon>environmental samples</taxon>
    </lineage>
</organism>
<dbReference type="GO" id="GO:0006099">
    <property type="term" value="P:tricarboxylic acid cycle"/>
    <property type="evidence" value="ECO:0007669"/>
    <property type="project" value="UniProtKB-UniRule"/>
</dbReference>
<reference evidence="9" key="1">
    <citation type="journal article" date="2014" name="Genome Biol. Evol.">
        <title>Pangenome evidence for extensive interdomain horizontal transfer affecting lineage core and shell genes in uncultured planktonic thaumarchaeota and euryarchaeota.</title>
        <authorList>
            <person name="Deschamps P."/>
            <person name="Zivanovic Y."/>
            <person name="Moreira D."/>
            <person name="Rodriguez-Valera F."/>
            <person name="Lopez-Garcia P."/>
        </authorList>
    </citation>
    <scope>NUCLEOTIDE SEQUENCE</scope>
</reference>
<comment type="pathway">
    <text evidence="6">Carbohydrate metabolism; tricarboxylic acid cycle; succinate from succinyl-CoA (ligase route): step 1/1.</text>
</comment>
<comment type="subunit">
    <text evidence="6">Heterotetramer of two alpha and two beta subunits.</text>
</comment>
<evidence type="ECO:0000256" key="3">
    <source>
        <dbReference type="ARBA" id="ARBA00022723"/>
    </source>
</evidence>
<keyword evidence="4 6" id="KW-0547">Nucleotide-binding</keyword>
<evidence type="ECO:0000256" key="4">
    <source>
        <dbReference type="ARBA" id="ARBA00022741"/>
    </source>
</evidence>
<dbReference type="PANTHER" id="PTHR11815:SF10">
    <property type="entry name" value="SUCCINATE--COA LIGASE [GDP-FORMING] SUBUNIT BETA, MITOCHONDRIAL"/>
    <property type="match status" value="1"/>
</dbReference>
<dbReference type="SUPFAM" id="SSF52210">
    <property type="entry name" value="Succinyl-CoA synthetase domains"/>
    <property type="match status" value="1"/>
</dbReference>
<dbReference type="InterPro" id="IPR005809">
    <property type="entry name" value="Succ_CoA_ligase-like_bsu"/>
</dbReference>
<dbReference type="PANTHER" id="PTHR11815">
    <property type="entry name" value="SUCCINYL-COA SYNTHETASE BETA CHAIN"/>
    <property type="match status" value="1"/>
</dbReference>
<feature type="binding site" evidence="6">
    <location>
        <position position="243"/>
    </location>
    <ligand>
        <name>Mg(2+)</name>
        <dbReference type="ChEBI" id="CHEBI:18420"/>
    </ligand>
</feature>
<dbReference type="NCBIfam" id="TIGR01016">
    <property type="entry name" value="sucCoAbeta"/>
    <property type="match status" value="1"/>
</dbReference>
<dbReference type="InterPro" id="IPR013815">
    <property type="entry name" value="ATP_grasp_subdomain_1"/>
</dbReference>